<proteinExistence type="inferred from homology"/>
<dbReference type="AlphaFoldDB" id="A0A3T1CFL9"/>
<gene>
    <name evidence="14" type="ORF">EKJ_06140</name>
</gene>
<keyword evidence="7 8" id="KW-0998">Cell outer membrane</keyword>
<dbReference type="Pfam" id="PF00593">
    <property type="entry name" value="TonB_dep_Rec_b-barrel"/>
    <property type="match status" value="1"/>
</dbReference>
<feature type="compositionally biased region" description="Acidic residues" evidence="10">
    <location>
        <begin position="325"/>
        <end position="354"/>
    </location>
</feature>
<keyword evidence="6 8" id="KW-0472">Membrane</keyword>
<dbReference type="InterPro" id="IPR037066">
    <property type="entry name" value="Plug_dom_sf"/>
</dbReference>
<evidence type="ECO:0000256" key="9">
    <source>
        <dbReference type="RuleBase" id="RU003357"/>
    </source>
</evidence>
<dbReference type="InterPro" id="IPR039426">
    <property type="entry name" value="TonB-dep_rcpt-like"/>
</dbReference>
<feature type="region of interest" description="Disordered" evidence="10">
    <location>
        <begin position="312"/>
        <end position="366"/>
    </location>
</feature>
<evidence type="ECO:0000256" key="2">
    <source>
        <dbReference type="ARBA" id="ARBA00022448"/>
    </source>
</evidence>
<keyword evidence="11" id="KW-0732">Signal</keyword>
<keyword evidence="2 8" id="KW-0813">Transport</keyword>
<keyword evidence="4 8" id="KW-0812">Transmembrane</keyword>
<feature type="domain" description="TonB-dependent receptor plug" evidence="13">
    <location>
        <begin position="70"/>
        <end position="171"/>
    </location>
</feature>
<comment type="subcellular location">
    <subcellularLocation>
        <location evidence="1 8">Cell outer membrane</location>
        <topology evidence="1 8">Multi-pass membrane protein</topology>
    </subcellularLocation>
</comment>
<evidence type="ECO:0000256" key="10">
    <source>
        <dbReference type="SAM" id="MobiDB-lite"/>
    </source>
</evidence>
<dbReference type="InterPro" id="IPR012910">
    <property type="entry name" value="Plug_dom"/>
</dbReference>
<dbReference type="InterPro" id="IPR036942">
    <property type="entry name" value="Beta-barrel_TonB_sf"/>
</dbReference>
<dbReference type="Proteomes" id="UP000290057">
    <property type="component" value="Chromosome"/>
</dbReference>
<dbReference type="GO" id="GO:0015344">
    <property type="term" value="F:siderophore uptake transmembrane transporter activity"/>
    <property type="evidence" value="ECO:0007669"/>
    <property type="project" value="TreeGrafter"/>
</dbReference>
<evidence type="ECO:0000256" key="11">
    <source>
        <dbReference type="SAM" id="SignalP"/>
    </source>
</evidence>
<dbReference type="PANTHER" id="PTHR30069:SF40">
    <property type="entry name" value="TONB-DEPENDENT RECEPTOR NMB0964-RELATED"/>
    <property type="match status" value="1"/>
</dbReference>
<comment type="similarity">
    <text evidence="8 9">Belongs to the TonB-dependent receptor family.</text>
</comment>
<feature type="signal peptide" evidence="11">
    <location>
        <begin position="1"/>
        <end position="25"/>
    </location>
</feature>
<evidence type="ECO:0000256" key="1">
    <source>
        <dbReference type="ARBA" id="ARBA00004571"/>
    </source>
</evidence>
<name>A0A3T1CFL9_9SPHN</name>
<accession>A0A3T1CFL9</accession>
<dbReference type="SUPFAM" id="SSF56935">
    <property type="entry name" value="Porins"/>
    <property type="match status" value="1"/>
</dbReference>
<feature type="compositionally biased region" description="Acidic residues" evidence="10">
    <location>
        <begin position="252"/>
        <end position="265"/>
    </location>
</feature>
<dbReference type="Gene3D" id="2.40.170.20">
    <property type="entry name" value="TonB-dependent receptor, beta-barrel domain"/>
    <property type="match status" value="1"/>
</dbReference>
<evidence type="ECO:0000256" key="6">
    <source>
        <dbReference type="ARBA" id="ARBA00023136"/>
    </source>
</evidence>
<feature type="domain" description="TonB-dependent receptor-like beta-barrel" evidence="12">
    <location>
        <begin position="370"/>
        <end position="721"/>
    </location>
</feature>
<evidence type="ECO:0000313" key="15">
    <source>
        <dbReference type="Proteomes" id="UP000290057"/>
    </source>
</evidence>
<evidence type="ECO:0000259" key="12">
    <source>
        <dbReference type="Pfam" id="PF00593"/>
    </source>
</evidence>
<dbReference type="PROSITE" id="PS52016">
    <property type="entry name" value="TONB_DEPENDENT_REC_3"/>
    <property type="match status" value="1"/>
</dbReference>
<sequence length="752" mass="82053">MRTSLRLIGSTVSLAALAAGNHVHAQDAAQDDTAEATTDPTLTDDLHDRRVNYQGRIVVSAQGIRDFDLLAGTDVVEGEELQRNLDGQIGEVLDSQPGVSASGFAPGASRPILRGFSGERVKVLIDGIGAIDASNTSDDHAVSIDALTAERIEVLRGPAVLLFGSQAIGGAVNVIDKRIPLRLPSESVHVDVLARSDTATDLREFGGSLDARLGNSGFVFHADGSWRETDDLEVAGFTVAPELRADLLADAAEEEEEGHFEEAEELREAADQRGFVPNTGTETWTANAGLAFFAGESSLGVSFGVYDSEYGIPGRPGGGHHHDEEEHEDHDEDHDEDHEDEDHDDEDHDEDHHDEEEGHEHGDVPVSIGLRQYRADLRGDIFLGEGFFERLRFRAGYSDYTHTEFEGDEVGTVFDVQGIEARAELVQNSSGPWRGSIGTQYYYRDFEAVGAEAFVAPNRTDQIAFFALQEYATGPFQVEGSVRYENTNVESNTLGIERDFDTFSGALGFAYDVSPAVRTGINLSRVARAPAAEELFSNGPHIATQAFEIGDPDLEEEKAWGAEIFARGSFAGASFSIAAYRNWFDDFIYLAQNGEEEDELPVYVFLQQDATYTGIEGELAFDLIDTGSFTLGTELLGEYVHAELDDDTFVPRIPPLHLAGALIASTGAFDLRGEVEWYDEQNDIAPFETATDGYTFVNASIAWRPVRGDNSITLLLKADNIFDVTGRRHTSFTKDYVPLAGRNISASLRASF</sequence>
<organism evidence="14 15">
    <name type="scientific">Qipengyuania flava</name>
    <dbReference type="NCBI Taxonomy" id="192812"/>
    <lineage>
        <taxon>Bacteria</taxon>
        <taxon>Pseudomonadati</taxon>
        <taxon>Pseudomonadota</taxon>
        <taxon>Alphaproteobacteria</taxon>
        <taxon>Sphingomonadales</taxon>
        <taxon>Erythrobacteraceae</taxon>
        <taxon>Qipengyuania</taxon>
    </lineage>
</organism>
<protein>
    <submittedName>
        <fullName evidence="14">TonB-dependent receptor</fullName>
    </submittedName>
</protein>
<evidence type="ECO:0000256" key="8">
    <source>
        <dbReference type="PROSITE-ProRule" id="PRU01360"/>
    </source>
</evidence>
<evidence type="ECO:0000256" key="4">
    <source>
        <dbReference type="ARBA" id="ARBA00022692"/>
    </source>
</evidence>
<dbReference type="RefSeq" id="WP_232036738.1">
    <property type="nucleotide sequence ID" value="NZ_AP019389.1"/>
</dbReference>
<reference evidence="14 15" key="1">
    <citation type="submission" date="2019-01" db="EMBL/GenBank/DDBJ databases">
        <title>Complete genome sequence of Erythrobacter flavus KJ5.</title>
        <authorList>
            <person name="Kanesaki Y."/>
            <person name="Brotosudarmo T."/>
            <person name="Moriuchi R."/>
            <person name="Awai K."/>
        </authorList>
    </citation>
    <scope>NUCLEOTIDE SEQUENCE [LARGE SCALE GENOMIC DNA]</scope>
    <source>
        <strain evidence="14 15">KJ5</strain>
    </source>
</reference>
<evidence type="ECO:0000256" key="3">
    <source>
        <dbReference type="ARBA" id="ARBA00022452"/>
    </source>
</evidence>
<keyword evidence="3 8" id="KW-1134">Transmembrane beta strand</keyword>
<dbReference type="GO" id="GO:0009279">
    <property type="term" value="C:cell outer membrane"/>
    <property type="evidence" value="ECO:0007669"/>
    <property type="project" value="UniProtKB-SubCell"/>
</dbReference>
<feature type="region of interest" description="Disordered" evidence="10">
    <location>
        <begin position="26"/>
        <end position="45"/>
    </location>
</feature>
<dbReference type="Pfam" id="PF07715">
    <property type="entry name" value="Plug"/>
    <property type="match status" value="1"/>
</dbReference>
<dbReference type="GO" id="GO:0044718">
    <property type="term" value="P:siderophore transmembrane transport"/>
    <property type="evidence" value="ECO:0007669"/>
    <property type="project" value="TreeGrafter"/>
</dbReference>
<feature type="region of interest" description="Disordered" evidence="10">
    <location>
        <begin position="252"/>
        <end position="280"/>
    </location>
</feature>
<keyword evidence="14" id="KW-0675">Receptor</keyword>
<evidence type="ECO:0000259" key="13">
    <source>
        <dbReference type="Pfam" id="PF07715"/>
    </source>
</evidence>
<keyword evidence="5 9" id="KW-0798">TonB box</keyword>
<dbReference type="EMBL" id="AP019389">
    <property type="protein sequence ID" value="BBI19767.1"/>
    <property type="molecule type" value="Genomic_DNA"/>
</dbReference>
<dbReference type="PANTHER" id="PTHR30069">
    <property type="entry name" value="TONB-DEPENDENT OUTER MEMBRANE RECEPTOR"/>
    <property type="match status" value="1"/>
</dbReference>
<evidence type="ECO:0000313" key="14">
    <source>
        <dbReference type="EMBL" id="BBI19767.1"/>
    </source>
</evidence>
<dbReference type="InterPro" id="IPR000531">
    <property type="entry name" value="Beta-barrel_TonB"/>
</dbReference>
<feature type="chain" id="PRO_5019217963" evidence="11">
    <location>
        <begin position="26"/>
        <end position="752"/>
    </location>
</feature>
<evidence type="ECO:0000256" key="7">
    <source>
        <dbReference type="ARBA" id="ARBA00023237"/>
    </source>
</evidence>
<keyword evidence="15" id="KW-1185">Reference proteome</keyword>
<evidence type="ECO:0000256" key="5">
    <source>
        <dbReference type="ARBA" id="ARBA00023077"/>
    </source>
</evidence>
<dbReference type="Gene3D" id="2.170.130.10">
    <property type="entry name" value="TonB-dependent receptor, plug domain"/>
    <property type="match status" value="1"/>
</dbReference>